<name>A0AAP0LMR5_9ROSI</name>
<reference evidence="1 2" key="1">
    <citation type="submission" date="2024-05" db="EMBL/GenBank/DDBJ databases">
        <title>Haplotype-resolved chromosome-level genome assembly of Huyou (Citrus changshanensis).</title>
        <authorList>
            <person name="Miao C."/>
            <person name="Chen W."/>
            <person name="Wu Y."/>
            <person name="Wang L."/>
            <person name="Zhao S."/>
            <person name="Grierson D."/>
            <person name="Xu C."/>
            <person name="Chen K."/>
        </authorList>
    </citation>
    <scope>NUCLEOTIDE SEQUENCE [LARGE SCALE GENOMIC DNA]</scope>
    <source>
        <strain evidence="1">01-14</strain>
        <tissue evidence="1">Leaf</tissue>
    </source>
</reference>
<dbReference type="EMBL" id="JBCGBO010000024">
    <property type="protein sequence ID" value="KAK9181164.1"/>
    <property type="molecule type" value="Genomic_DNA"/>
</dbReference>
<evidence type="ECO:0000313" key="2">
    <source>
        <dbReference type="Proteomes" id="UP001428341"/>
    </source>
</evidence>
<organism evidence="1 2">
    <name type="scientific">Citrus x changshan-huyou</name>
    <dbReference type="NCBI Taxonomy" id="2935761"/>
    <lineage>
        <taxon>Eukaryota</taxon>
        <taxon>Viridiplantae</taxon>
        <taxon>Streptophyta</taxon>
        <taxon>Embryophyta</taxon>
        <taxon>Tracheophyta</taxon>
        <taxon>Spermatophyta</taxon>
        <taxon>Magnoliopsida</taxon>
        <taxon>eudicotyledons</taxon>
        <taxon>Gunneridae</taxon>
        <taxon>Pentapetalae</taxon>
        <taxon>rosids</taxon>
        <taxon>malvids</taxon>
        <taxon>Sapindales</taxon>
        <taxon>Rutaceae</taxon>
        <taxon>Aurantioideae</taxon>
        <taxon>Citrus</taxon>
    </lineage>
</organism>
<gene>
    <name evidence="1" type="ORF">WN944_024301</name>
</gene>
<proteinExistence type="predicted"/>
<dbReference type="AlphaFoldDB" id="A0AAP0LMR5"/>
<keyword evidence="2" id="KW-1185">Reference proteome</keyword>
<dbReference type="Proteomes" id="UP001428341">
    <property type="component" value="Unassembled WGS sequence"/>
</dbReference>
<accession>A0AAP0LMR5</accession>
<sequence>MVASACEGEQSNRSLSGKQPVVRVIAGGPMLAGDSNRSRKNYARYAMTSKNVFFNTTAAKRARIRQVPIMWTDEDEEWILYPHEDALVIKATVASKKFDRILVDT</sequence>
<protein>
    <submittedName>
        <fullName evidence="1">Uncharacterized protein</fullName>
    </submittedName>
</protein>
<comment type="caution">
    <text evidence="1">The sequence shown here is derived from an EMBL/GenBank/DDBJ whole genome shotgun (WGS) entry which is preliminary data.</text>
</comment>
<evidence type="ECO:0000313" key="1">
    <source>
        <dbReference type="EMBL" id="KAK9181164.1"/>
    </source>
</evidence>